<dbReference type="Gene3D" id="3.90.350.10">
    <property type="entry name" value="Transposase Inhibitor Protein From Tn5, Chain A, domain 1"/>
    <property type="match status" value="1"/>
</dbReference>
<reference evidence="2 3" key="1">
    <citation type="submission" date="2021-04" db="EMBL/GenBank/DDBJ databases">
        <title>Complete genome sequencing of Allochromatium tepidum strain NZ.</title>
        <authorList>
            <person name="Tsukatani Y."/>
            <person name="Mori H."/>
        </authorList>
    </citation>
    <scope>NUCLEOTIDE SEQUENCE [LARGE SCALE GENOMIC DNA]</scope>
    <source>
        <strain evidence="2 3">NZ</strain>
    </source>
</reference>
<gene>
    <name evidence="2" type="ORF">Atep_10580</name>
</gene>
<keyword evidence="3" id="KW-1185">Reference proteome</keyword>
<accession>A0ABM7QKR0</accession>
<dbReference type="EMBL" id="AP024563">
    <property type="protein sequence ID" value="BCU06381.1"/>
    <property type="molecule type" value="Genomic_DNA"/>
</dbReference>
<evidence type="ECO:0000313" key="2">
    <source>
        <dbReference type="EMBL" id="BCU06381.1"/>
    </source>
</evidence>
<dbReference type="Proteomes" id="UP000680679">
    <property type="component" value="Chromosome"/>
</dbReference>
<dbReference type="InterPro" id="IPR047768">
    <property type="entry name" value="Tn5p-like"/>
</dbReference>
<sequence>MLITNLAVETPEQALEKRQWYPCRRQIEVFFKVLNSGCRIQQLQLQKRERLEPAIAFYLIIAWRVLFLTHLGRTCPDMPCDNVFDEAEWKAVYLVTQRRPPPETPPSLDTLGPTRGLLGRISQSHRRWLPRSQNAVDRVAAGGRLRARS</sequence>
<dbReference type="PANTHER" id="PTHR37319:SF1">
    <property type="entry name" value="TRANSPOSASE TN5 DIMERISATION DOMAIN-CONTAINING PROTEIN"/>
    <property type="match status" value="1"/>
</dbReference>
<organism evidence="2 3">
    <name type="scientific">Allochromatium tepidum</name>
    <dbReference type="NCBI Taxonomy" id="553982"/>
    <lineage>
        <taxon>Bacteria</taxon>
        <taxon>Pseudomonadati</taxon>
        <taxon>Pseudomonadota</taxon>
        <taxon>Gammaproteobacteria</taxon>
        <taxon>Chromatiales</taxon>
        <taxon>Chromatiaceae</taxon>
        <taxon>Allochromatium</taxon>
    </lineage>
</organism>
<dbReference type="PANTHER" id="PTHR37319">
    <property type="entry name" value="TRANSPOSASE"/>
    <property type="match status" value="1"/>
</dbReference>
<evidence type="ECO:0000259" key="1">
    <source>
        <dbReference type="Pfam" id="PF02281"/>
    </source>
</evidence>
<dbReference type="Pfam" id="PF02281">
    <property type="entry name" value="Dimer_Tnp_Tn5"/>
    <property type="match status" value="1"/>
</dbReference>
<dbReference type="InterPro" id="IPR003201">
    <property type="entry name" value="Transposase_Tn5"/>
</dbReference>
<proteinExistence type="predicted"/>
<name>A0ABM7QKR0_9GAMM</name>
<dbReference type="Gene3D" id="1.10.740.10">
    <property type="entry name" value="Transferase Inhibitor Protein From Tn5, Chain"/>
    <property type="match status" value="1"/>
</dbReference>
<dbReference type="SUPFAM" id="SSF53098">
    <property type="entry name" value="Ribonuclease H-like"/>
    <property type="match status" value="1"/>
</dbReference>
<evidence type="ECO:0000313" key="3">
    <source>
        <dbReference type="Proteomes" id="UP000680679"/>
    </source>
</evidence>
<protein>
    <recommendedName>
        <fullName evidence="1">Transposase Tn5 dimerisation domain-containing protein</fullName>
    </recommendedName>
</protein>
<dbReference type="InterPro" id="IPR014737">
    <property type="entry name" value="Transposase_Tn5-like_C"/>
</dbReference>
<dbReference type="InterPro" id="IPR012337">
    <property type="entry name" value="RNaseH-like_sf"/>
</dbReference>
<feature type="domain" description="Transposase Tn5 dimerisation" evidence="1">
    <location>
        <begin position="60"/>
        <end position="109"/>
    </location>
</feature>